<accession>A0AAJ0BXC0</accession>
<dbReference type="PANTHER" id="PTHR47064:SF2">
    <property type="entry name" value="SMP-30_GLUCONOLACTONASE_LRE-LIKE REGION DOMAIN-CONTAINING PROTEIN-RELATED"/>
    <property type="match status" value="1"/>
</dbReference>
<organism evidence="2 3">
    <name type="scientific">Phialemonium atrogriseum</name>
    <dbReference type="NCBI Taxonomy" id="1093897"/>
    <lineage>
        <taxon>Eukaryota</taxon>
        <taxon>Fungi</taxon>
        <taxon>Dikarya</taxon>
        <taxon>Ascomycota</taxon>
        <taxon>Pezizomycotina</taxon>
        <taxon>Sordariomycetes</taxon>
        <taxon>Sordariomycetidae</taxon>
        <taxon>Cephalothecales</taxon>
        <taxon>Cephalothecaceae</taxon>
        <taxon>Phialemonium</taxon>
    </lineage>
</organism>
<dbReference type="Proteomes" id="UP001244011">
    <property type="component" value="Unassembled WGS sequence"/>
</dbReference>
<dbReference type="SUPFAM" id="SSF63829">
    <property type="entry name" value="Calcium-dependent phosphotriesterase"/>
    <property type="match status" value="1"/>
</dbReference>
<dbReference type="AlphaFoldDB" id="A0AAJ0BXC0"/>
<dbReference type="GeneID" id="85313284"/>
<dbReference type="Pfam" id="PF08450">
    <property type="entry name" value="SGL"/>
    <property type="match status" value="1"/>
</dbReference>
<protein>
    <submittedName>
        <fullName evidence="2">Lactonohydrolase</fullName>
    </submittedName>
</protein>
<dbReference type="InterPro" id="IPR013658">
    <property type="entry name" value="SGL"/>
</dbReference>
<evidence type="ECO:0000313" key="3">
    <source>
        <dbReference type="Proteomes" id="UP001244011"/>
    </source>
</evidence>
<proteinExistence type="predicted"/>
<evidence type="ECO:0000313" key="2">
    <source>
        <dbReference type="EMBL" id="KAK1765138.1"/>
    </source>
</evidence>
<reference evidence="2" key="1">
    <citation type="submission" date="2023-06" db="EMBL/GenBank/DDBJ databases">
        <title>Genome-scale phylogeny and comparative genomics of the fungal order Sordariales.</title>
        <authorList>
            <consortium name="Lawrence Berkeley National Laboratory"/>
            <person name="Hensen N."/>
            <person name="Bonometti L."/>
            <person name="Westerberg I."/>
            <person name="Brannstrom I.O."/>
            <person name="Guillou S."/>
            <person name="Cros-Aarteil S."/>
            <person name="Calhoun S."/>
            <person name="Haridas S."/>
            <person name="Kuo A."/>
            <person name="Mondo S."/>
            <person name="Pangilinan J."/>
            <person name="Riley R."/>
            <person name="Labutti K."/>
            <person name="Andreopoulos B."/>
            <person name="Lipzen A."/>
            <person name="Chen C."/>
            <person name="Yanf M."/>
            <person name="Daum C."/>
            <person name="Ng V."/>
            <person name="Clum A."/>
            <person name="Steindorff A."/>
            <person name="Ohm R."/>
            <person name="Martin F."/>
            <person name="Silar P."/>
            <person name="Natvig D."/>
            <person name="Lalanne C."/>
            <person name="Gautier V."/>
            <person name="Ament-Velasquez S.L."/>
            <person name="Kruys A."/>
            <person name="Hutchinson M.I."/>
            <person name="Powell A.J."/>
            <person name="Barry K."/>
            <person name="Miller A.N."/>
            <person name="Grigoriev I.V."/>
            <person name="Debuchy R."/>
            <person name="Gladieux P."/>
            <person name="Thoren M.H."/>
            <person name="Johannesson H."/>
        </authorList>
    </citation>
    <scope>NUCLEOTIDE SEQUENCE</scope>
    <source>
        <strain evidence="2">8032-3</strain>
    </source>
</reference>
<name>A0AAJ0BXC0_9PEZI</name>
<dbReference type="RefSeq" id="XP_060281351.1">
    <property type="nucleotide sequence ID" value="XM_060430097.1"/>
</dbReference>
<keyword evidence="3" id="KW-1185">Reference proteome</keyword>
<evidence type="ECO:0000259" key="1">
    <source>
        <dbReference type="Pfam" id="PF08450"/>
    </source>
</evidence>
<gene>
    <name evidence="2" type="ORF">QBC33DRAFT_560963</name>
</gene>
<dbReference type="Gene3D" id="2.120.10.30">
    <property type="entry name" value="TolB, C-terminal domain"/>
    <property type="match status" value="1"/>
</dbReference>
<dbReference type="EMBL" id="MU839016">
    <property type="protein sequence ID" value="KAK1765138.1"/>
    <property type="molecule type" value="Genomic_DNA"/>
</dbReference>
<comment type="caution">
    <text evidence="2">The sequence shown here is derived from an EMBL/GenBank/DDBJ whole genome shotgun (WGS) entry which is preliminary data.</text>
</comment>
<dbReference type="InterPro" id="IPR011042">
    <property type="entry name" value="6-blade_b-propeller_TolB-like"/>
</dbReference>
<sequence>MPFHFVRNATDDYSATEVPNDPSFAQVAGADFLVFDRERGLKLLGPSPSNKYMFTVPGAHEAPVYLASHDVLLFSQLGPPDPDYLPQIMVNLSQTPPTWSEFLSDPPVYAVNGGAVHNGLLHWVTGGGHSINGTEYRPGIFAVNFTTGKSQPLLNNYFGQYFSGLNDVAIDPKGDIWFTDTYYGWFNGINDQAPQFQTAVWRFRPSTGAVNMVDDTVDQPNGIAFSPDFKTLYIADSGAAGGTYQQYIGPQGPVYNMTGKHNVYAYDVACSGNSLRNKRVVYQTPTFFPDGIKIARNGYIVTAAGTGLDILDQDGTLLVRAQANYTVLNFAWTGQNFDTIWMLGVEGVSELRLNLPGPEVR</sequence>
<dbReference type="InterPro" id="IPR052988">
    <property type="entry name" value="Oryzine_lactonohydrolase"/>
</dbReference>
<feature type="domain" description="SMP-30/Gluconolactonase/LRE-like region" evidence="1">
    <location>
        <begin position="139"/>
        <end position="342"/>
    </location>
</feature>
<dbReference type="PANTHER" id="PTHR47064">
    <property type="entry name" value="PUTATIVE (AFU_ORTHOLOGUE AFUA_1G08990)-RELATED"/>
    <property type="match status" value="1"/>
</dbReference>